<dbReference type="InterPro" id="IPR009339">
    <property type="entry name" value="DUF998"/>
</dbReference>
<sequence length="229" mass="23125">MTGIRQLAPPTVLVTRLGAGAAVLAALCYTSFLLSPLTGAGSTRRGFISELEAPGQPWSWLYRLSDVVAGLAMLATAASMWSLLARLPHMRWACALLTMAGLGSVVDGASSMRCEVTATASCAVAHTAGGLVGELSAVHTDSGLAGLIGIAGGAVLLGVLARPCWPVFGPLSLGLGLCVAATALLDLALLLTGADIGSAERLRTLLSSGWLLLIGGWLPVGGPARPTEG</sequence>
<name>A0ABU2JBR6_9ACTN</name>
<reference evidence="3" key="1">
    <citation type="submission" date="2023-07" db="EMBL/GenBank/DDBJ databases">
        <title>30 novel species of actinomycetes from the DSMZ collection.</title>
        <authorList>
            <person name="Nouioui I."/>
        </authorList>
    </citation>
    <scope>NUCLEOTIDE SEQUENCE [LARGE SCALE GENOMIC DNA]</scope>
    <source>
        <strain evidence="3">DSM 44399</strain>
    </source>
</reference>
<feature type="transmembrane region" description="Helical" evidence="1">
    <location>
        <begin position="12"/>
        <end position="34"/>
    </location>
</feature>
<keyword evidence="3" id="KW-1185">Reference proteome</keyword>
<protein>
    <submittedName>
        <fullName evidence="2">DUF998 domain-containing protein</fullName>
    </submittedName>
</protein>
<keyword evidence="1" id="KW-0812">Transmembrane</keyword>
<proteinExistence type="predicted"/>
<comment type="caution">
    <text evidence="2">The sequence shown here is derived from an EMBL/GenBank/DDBJ whole genome shotgun (WGS) entry which is preliminary data.</text>
</comment>
<evidence type="ECO:0000313" key="2">
    <source>
        <dbReference type="EMBL" id="MDT0261698.1"/>
    </source>
</evidence>
<keyword evidence="1" id="KW-1133">Transmembrane helix</keyword>
<dbReference type="EMBL" id="JAVREH010000009">
    <property type="protein sequence ID" value="MDT0261698.1"/>
    <property type="molecule type" value="Genomic_DNA"/>
</dbReference>
<organism evidence="2 3">
    <name type="scientific">Jatrophihabitans lederbergiae</name>
    <dbReference type="NCBI Taxonomy" id="3075547"/>
    <lineage>
        <taxon>Bacteria</taxon>
        <taxon>Bacillati</taxon>
        <taxon>Actinomycetota</taxon>
        <taxon>Actinomycetes</taxon>
        <taxon>Jatrophihabitantales</taxon>
        <taxon>Jatrophihabitantaceae</taxon>
        <taxon>Jatrophihabitans</taxon>
    </lineage>
</organism>
<accession>A0ABU2JBR6</accession>
<keyword evidence="1" id="KW-0472">Membrane</keyword>
<dbReference type="Proteomes" id="UP001183176">
    <property type="component" value="Unassembled WGS sequence"/>
</dbReference>
<feature type="transmembrane region" description="Helical" evidence="1">
    <location>
        <begin position="144"/>
        <end position="161"/>
    </location>
</feature>
<dbReference type="RefSeq" id="WP_311422851.1">
    <property type="nucleotide sequence ID" value="NZ_JAVREH010000009.1"/>
</dbReference>
<feature type="transmembrane region" description="Helical" evidence="1">
    <location>
        <begin position="167"/>
        <end position="190"/>
    </location>
</feature>
<evidence type="ECO:0000256" key="1">
    <source>
        <dbReference type="SAM" id="Phobius"/>
    </source>
</evidence>
<feature type="transmembrane region" description="Helical" evidence="1">
    <location>
        <begin position="60"/>
        <end position="84"/>
    </location>
</feature>
<feature type="transmembrane region" description="Helical" evidence="1">
    <location>
        <begin position="202"/>
        <end position="220"/>
    </location>
</feature>
<evidence type="ECO:0000313" key="3">
    <source>
        <dbReference type="Proteomes" id="UP001183176"/>
    </source>
</evidence>
<gene>
    <name evidence="2" type="ORF">RM423_09855</name>
</gene>
<dbReference type="Pfam" id="PF06197">
    <property type="entry name" value="DUF998"/>
    <property type="match status" value="1"/>
</dbReference>